<dbReference type="Proteomes" id="UP001370490">
    <property type="component" value="Unassembled WGS sequence"/>
</dbReference>
<evidence type="ECO:0000313" key="1">
    <source>
        <dbReference type="EMBL" id="KAK6939463.1"/>
    </source>
</evidence>
<dbReference type="InterPro" id="IPR046342">
    <property type="entry name" value="CBS_dom_sf"/>
</dbReference>
<evidence type="ECO:0000313" key="2">
    <source>
        <dbReference type="Proteomes" id="UP001370490"/>
    </source>
</evidence>
<reference evidence="1 2" key="1">
    <citation type="submission" date="2023-12" db="EMBL/GenBank/DDBJ databases">
        <title>A high-quality genome assembly for Dillenia turbinata (Dilleniales).</title>
        <authorList>
            <person name="Chanderbali A."/>
        </authorList>
    </citation>
    <scope>NUCLEOTIDE SEQUENCE [LARGE SCALE GENOMIC DNA]</scope>
    <source>
        <strain evidence="1">LSX21</strain>
        <tissue evidence="1">Leaf</tissue>
    </source>
</reference>
<comment type="caution">
    <text evidence="1">The sequence shown here is derived from an EMBL/GenBank/DDBJ whole genome shotgun (WGS) entry which is preliminary data.</text>
</comment>
<proteinExistence type="predicted"/>
<protein>
    <submittedName>
        <fullName evidence="1">Uncharacterized protein</fullName>
    </submittedName>
</protein>
<dbReference type="PANTHER" id="PTHR12064">
    <property type="entry name" value="METAL TRANSPORTER CNNM"/>
    <property type="match status" value="1"/>
</dbReference>
<dbReference type="EMBL" id="JBAMMX010000005">
    <property type="protein sequence ID" value="KAK6939463.1"/>
    <property type="molecule type" value="Genomic_DNA"/>
</dbReference>
<dbReference type="GO" id="GO:0005737">
    <property type="term" value="C:cytoplasm"/>
    <property type="evidence" value="ECO:0007669"/>
    <property type="project" value="TreeGrafter"/>
</dbReference>
<dbReference type="AlphaFoldDB" id="A0AAN8W3U4"/>
<dbReference type="GO" id="GO:0030026">
    <property type="term" value="P:intracellular manganese ion homeostasis"/>
    <property type="evidence" value="ECO:0007669"/>
    <property type="project" value="TreeGrafter"/>
</dbReference>
<dbReference type="InterPro" id="IPR045095">
    <property type="entry name" value="ACDP"/>
</dbReference>
<keyword evidence="2" id="KW-1185">Reference proteome</keyword>
<organism evidence="1 2">
    <name type="scientific">Dillenia turbinata</name>
    <dbReference type="NCBI Taxonomy" id="194707"/>
    <lineage>
        <taxon>Eukaryota</taxon>
        <taxon>Viridiplantae</taxon>
        <taxon>Streptophyta</taxon>
        <taxon>Embryophyta</taxon>
        <taxon>Tracheophyta</taxon>
        <taxon>Spermatophyta</taxon>
        <taxon>Magnoliopsida</taxon>
        <taxon>eudicotyledons</taxon>
        <taxon>Gunneridae</taxon>
        <taxon>Pentapetalae</taxon>
        <taxon>Dilleniales</taxon>
        <taxon>Dilleniaceae</taxon>
        <taxon>Dillenia</taxon>
    </lineage>
</organism>
<sequence length="160" mass="18577">MACILNMMHRTPFPVQLSYAQLVKNLLMVDREEDVPIRRMMIRKIPRFGLKFDFCAILLLDVNATSSRLTQTNYRFFSIARGMTALSCEILFHALCICLGCNTVFQGQTMLYWVSENMALYDILNEFQKGHSHIAVVYRNLNESSVRQRMRPETSNRTGK</sequence>
<dbReference type="Gene3D" id="3.10.580.10">
    <property type="entry name" value="CBS-domain"/>
    <property type="match status" value="1"/>
</dbReference>
<dbReference type="GO" id="GO:0010960">
    <property type="term" value="P:magnesium ion homeostasis"/>
    <property type="evidence" value="ECO:0007669"/>
    <property type="project" value="InterPro"/>
</dbReference>
<dbReference type="PANTHER" id="PTHR12064:SF76">
    <property type="entry name" value="CNNM TRANSMEMBRANE DOMAIN-CONTAINING PROTEIN"/>
    <property type="match status" value="1"/>
</dbReference>
<name>A0AAN8W3U4_9MAGN</name>
<gene>
    <name evidence="1" type="ORF">RJ641_028994</name>
</gene>
<accession>A0AAN8W3U4</accession>